<proteinExistence type="predicted"/>
<sequence>MPALQPLILFFCCLPLEIPPPTPPPGLPPSCKTNTGLAWRWGNLDSHFVAPPLPLPSGSSTSLHLCHAFCGIFIYCIPPTHNFVSPVPVAPPPNWTKPCPFPNEVGQTKTKNRLHADLFLSKQGWAEPPPPYV</sequence>
<evidence type="ECO:0000256" key="1">
    <source>
        <dbReference type="SAM" id="SignalP"/>
    </source>
</evidence>
<dbReference type="EMBL" id="MK527108">
    <property type="protein sequence ID" value="QGN66698.1"/>
    <property type="molecule type" value="Genomic_DNA"/>
</dbReference>
<gene>
    <name evidence="2" type="primary">orf133</name>
</gene>
<dbReference type="RefSeq" id="YP_009722296.1">
    <property type="nucleotide sequence ID" value="NC_045397.1"/>
</dbReference>
<keyword evidence="1" id="KW-0732">Signal</keyword>
<accession>A0A650AG18</accession>
<keyword evidence="2" id="KW-0496">Mitochondrion</keyword>
<evidence type="ECO:0000313" key="2">
    <source>
        <dbReference type="EMBL" id="QGN66698.1"/>
    </source>
</evidence>
<geneLocation type="mitochondrion" evidence="2"/>
<dbReference type="GeneID" id="42906137"/>
<name>A0A650AG18_9PEZI</name>
<feature type="chain" id="PRO_5024883660" evidence="1">
    <location>
        <begin position="16"/>
        <end position="133"/>
    </location>
</feature>
<protein>
    <submittedName>
        <fullName evidence="2">Uncharacterized protein</fullName>
    </submittedName>
</protein>
<feature type="signal peptide" evidence="1">
    <location>
        <begin position="1"/>
        <end position="15"/>
    </location>
</feature>
<reference evidence="2" key="1">
    <citation type="submission" date="2019-02" db="EMBL/GenBank/DDBJ databases">
        <title>The largest mitochondrial genome of Morchella importuna (272.2 kb) among fungi reservoir of numerous mitochondrial ORFs, repeatitive sequences and nuclear genome horizontal transfer.</title>
        <authorList>
            <person name="Liu W."/>
            <person name="Bian Y."/>
        </authorList>
    </citation>
    <scope>NUCLEOTIDE SEQUENCE</scope>
</reference>
<dbReference type="AlphaFoldDB" id="A0A650AG18"/>
<organism evidence="2">
    <name type="scientific">Morchella importuna</name>
    <dbReference type="NCBI Taxonomy" id="1174673"/>
    <lineage>
        <taxon>Eukaryota</taxon>
        <taxon>Fungi</taxon>
        <taxon>Dikarya</taxon>
        <taxon>Ascomycota</taxon>
        <taxon>Pezizomycotina</taxon>
        <taxon>Pezizomycetes</taxon>
        <taxon>Pezizales</taxon>
        <taxon>Morchellaceae</taxon>
        <taxon>Morchella</taxon>
    </lineage>
</organism>